<gene>
    <name evidence="7" type="ORF">LJ739_16985</name>
</gene>
<dbReference type="PANTHER" id="PTHR12778">
    <property type="entry name" value="SOLUTE CARRIER FAMILY 33 ACETYL-COA TRANSPORTER -RELATED"/>
    <property type="match status" value="1"/>
</dbReference>
<reference evidence="7 8" key="1">
    <citation type="submission" date="2021-10" db="EMBL/GenBank/DDBJ databases">
        <title>Draft genome of Aestuariibacter halophilus JC2043.</title>
        <authorList>
            <person name="Emsley S.A."/>
            <person name="Pfannmuller K.M."/>
            <person name="Ushijima B."/>
            <person name="Saw J.H."/>
            <person name="Videau P."/>
        </authorList>
    </citation>
    <scope>NUCLEOTIDE SEQUENCE [LARGE SCALE GENOMIC DNA]</scope>
    <source>
        <strain evidence="7 8">JC2043</strain>
    </source>
</reference>
<organism evidence="7 8">
    <name type="scientific">Fluctibacter halophilus</name>
    <dbReference type="NCBI Taxonomy" id="226011"/>
    <lineage>
        <taxon>Bacteria</taxon>
        <taxon>Pseudomonadati</taxon>
        <taxon>Pseudomonadota</taxon>
        <taxon>Gammaproteobacteria</taxon>
        <taxon>Alteromonadales</taxon>
        <taxon>Alteromonadaceae</taxon>
        <taxon>Fluctibacter</taxon>
    </lineage>
</organism>
<comment type="subcellular location">
    <subcellularLocation>
        <location evidence="1">Membrane</location>
        <topology evidence="1">Multi-pass membrane protein</topology>
    </subcellularLocation>
</comment>
<evidence type="ECO:0000256" key="3">
    <source>
        <dbReference type="ARBA" id="ARBA00022692"/>
    </source>
</evidence>
<feature type="transmembrane region" description="Helical" evidence="6">
    <location>
        <begin position="358"/>
        <end position="384"/>
    </location>
</feature>
<accession>A0ABS8GCH3</accession>
<sequence>MLLVYPVWLSVIRHTLSYYRDRRLLTIFLFGVASGFPWVMISSAMSAWLKEEGLTRSAIGLFGSIFIAYSINFLWSPLLDRLRPPFLGQRRGWIFITQFCIVVFCGLLATTNITQDIALVALLGFAIAISSATQDIAIDAYRIDVIATHEREKLAAASAMATAGWWTGYGGLGAVPFFIADLPGWQWSEIYWVLGAMMLMLMATCLFSREPQTHREAQQQAATARYQAMLGGQTPTLATRMSSWLLVTLVEPFREFFTRNGTRLALSILLFIFLFKIGEAFLGRMSIVFYKEIGFTNTDIGNLSKLLNWWVTLVFAVLGGMVNIRYGIFKGLMTGGIAMAASNLMFALMAQVGPDKALFAATIFVDGFTAAWSSVALVAFISLLCNQAFSASQYALMASLGVLGRTMLASGSGFLVDGLGGNWTVFFILTAIMVIPSLVFLWSIRHHIDHLEARQAAQSAPSTTG</sequence>
<keyword evidence="3 6" id="KW-0812">Transmembrane</keyword>
<dbReference type="PANTHER" id="PTHR12778:SF10">
    <property type="entry name" value="MAJOR FACILITATOR SUPERFAMILY DOMAIN-CONTAINING PROTEIN 3"/>
    <property type="match status" value="1"/>
</dbReference>
<feature type="transmembrane region" description="Helical" evidence="6">
    <location>
        <begin position="307"/>
        <end position="324"/>
    </location>
</feature>
<evidence type="ECO:0000256" key="1">
    <source>
        <dbReference type="ARBA" id="ARBA00004141"/>
    </source>
</evidence>
<evidence type="ECO:0000256" key="6">
    <source>
        <dbReference type="SAM" id="Phobius"/>
    </source>
</evidence>
<feature type="transmembrane region" description="Helical" evidence="6">
    <location>
        <begin position="154"/>
        <end position="178"/>
    </location>
</feature>
<feature type="transmembrane region" description="Helical" evidence="6">
    <location>
        <begin position="92"/>
        <end position="111"/>
    </location>
</feature>
<comment type="caution">
    <text evidence="7">The sequence shown here is derived from an EMBL/GenBank/DDBJ whole genome shotgun (WGS) entry which is preliminary data.</text>
</comment>
<feature type="transmembrane region" description="Helical" evidence="6">
    <location>
        <begin position="264"/>
        <end position="287"/>
    </location>
</feature>
<dbReference type="Proteomes" id="UP001520878">
    <property type="component" value="Unassembled WGS sequence"/>
</dbReference>
<dbReference type="InterPro" id="IPR011701">
    <property type="entry name" value="MFS"/>
</dbReference>
<evidence type="ECO:0000256" key="4">
    <source>
        <dbReference type="ARBA" id="ARBA00022989"/>
    </source>
</evidence>
<keyword evidence="8" id="KW-1185">Reference proteome</keyword>
<dbReference type="Gene3D" id="1.20.1250.20">
    <property type="entry name" value="MFS general substrate transporter like domains"/>
    <property type="match status" value="2"/>
</dbReference>
<feature type="transmembrane region" description="Helical" evidence="6">
    <location>
        <begin position="61"/>
        <end position="80"/>
    </location>
</feature>
<feature type="transmembrane region" description="Helical" evidence="6">
    <location>
        <begin position="190"/>
        <end position="208"/>
    </location>
</feature>
<dbReference type="Pfam" id="PF07690">
    <property type="entry name" value="MFS_1"/>
    <property type="match status" value="1"/>
</dbReference>
<proteinExistence type="predicted"/>
<feature type="transmembrane region" description="Helical" evidence="6">
    <location>
        <begin position="331"/>
        <end position="352"/>
    </location>
</feature>
<keyword evidence="2" id="KW-0813">Transport</keyword>
<evidence type="ECO:0000256" key="5">
    <source>
        <dbReference type="ARBA" id="ARBA00023136"/>
    </source>
</evidence>
<dbReference type="InterPro" id="IPR004752">
    <property type="entry name" value="AmpG_permease/AT-1"/>
</dbReference>
<dbReference type="SUPFAM" id="SSF103473">
    <property type="entry name" value="MFS general substrate transporter"/>
    <property type="match status" value="1"/>
</dbReference>
<feature type="transmembrane region" description="Helical" evidence="6">
    <location>
        <begin position="396"/>
        <end position="416"/>
    </location>
</feature>
<evidence type="ECO:0000256" key="2">
    <source>
        <dbReference type="ARBA" id="ARBA00022448"/>
    </source>
</evidence>
<dbReference type="InterPro" id="IPR036259">
    <property type="entry name" value="MFS_trans_sf"/>
</dbReference>
<keyword evidence="5 6" id="KW-0472">Membrane</keyword>
<feature type="transmembrane region" description="Helical" evidence="6">
    <location>
        <begin position="24"/>
        <end position="49"/>
    </location>
</feature>
<feature type="transmembrane region" description="Helical" evidence="6">
    <location>
        <begin position="422"/>
        <end position="444"/>
    </location>
</feature>
<dbReference type="RefSeq" id="WP_229162382.1">
    <property type="nucleotide sequence ID" value="NZ_JAJEWP010000006.1"/>
</dbReference>
<protein>
    <submittedName>
        <fullName evidence="7">MFS transporter</fullName>
    </submittedName>
</protein>
<evidence type="ECO:0000313" key="8">
    <source>
        <dbReference type="Proteomes" id="UP001520878"/>
    </source>
</evidence>
<dbReference type="NCBIfam" id="TIGR00901">
    <property type="entry name" value="2A0125"/>
    <property type="match status" value="1"/>
</dbReference>
<dbReference type="EMBL" id="JAJEWP010000006">
    <property type="protein sequence ID" value="MCC2617951.1"/>
    <property type="molecule type" value="Genomic_DNA"/>
</dbReference>
<keyword evidence="4 6" id="KW-1133">Transmembrane helix</keyword>
<evidence type="ECO:0000313" key="7">
    <source>
        <dbReference type="EMBL" id="MCC2617951.1"/>
    </source>
</evidence>
<name>A0ABS8GCH3_9ALTE</name>
<feature type="transmembrane region" description="Helical" evidence="6">
    <location>
        <begin position="117"/>
        <end position="133"/>
    </location>
</feature>